<feature type="compositionally biased region" description="Pro residues" evidence="1">
    <location>
        <begin position="361"/>
        <end position="375"/>
    </location>
</feature>
<dbReference type="Proteomes" id="UP001140510">
    <property type="component" value="Unassembled WGS sequence"/>
</dbReference>
<feature type="region of interest" description="Disordered" evidence="1">
    <location>
        <begin position="129"/>
        <end position="201"/>
    </location>
</feature>
<feature type="compositionally biased region" description="Low complexity" evidence="1">
    <location>
        <begin position="397"/>
        <end position="408"/>
    </location>
</feature>
<evidence type="ECO:0000313" key="3">
    <source>
        <dbReference type="Proteomes" id="UP001140510"/>
    </source>
</evidence>
<feature type="compositionally biased region" description="Polar residues" evidence="1">
    <location>
        <begin position="880"/>
        <end position="889"/>
    </location>
</feature>
<feature type="compositionally biased region" description="Polar residues" evidence="1">
    <location>
        <begin position="509"/>
        <end position="530"/>
    </location>
</feature>
<reference evidence="2" key="1">
    <citation type="submission" date="2022-10" db="EMBL/GenBank/DDBJ databases">
        <title>Tapping the CABI collections for fungal endophytes: first genome assemblies for Collariella, Neodidymelliopsis, Ascochyta clinopodiicola, Didymella pomorum, Didymosphaeria variabile, Neocosmospora piperis and Neocucurbitaria cava.</title>
        <authorList>
            <person name="Hill R."/>
        </authorList>
    </citation>
    <scope>NUCLEOTIDE SEQUENCE</scope>
    <source>
        <strain evidence="2">IMI 355091</strain>
    </source>
</reference>
<feature type="compositionally biased region" description="Basic and acidic residues" evidence="1">
    <location>
        <begin position="493"/>
        <end position="508"/>
    </location>
</feature>
<feature type="compositionally biased region" description="Polar residues" evidence="1">
    <location>
        <begin position="1048"/>
        <end position="1064"/>
    </location>
</feature>
<feature type="compositionally biased region" description="Low complexity" evidence="1">
    <location>
        <begin position="537"/>
        <end position="547"/>
    </location>
</feature>
<accession>A0A9W9D576</accession>
<feature type="compositionally biased region" description="Low complexity" evidence="1">
    <location>
        <begin position="972"/>
        <end position="988"/>
    </location>
</feature>
<dbReference type="Gene3D" id="3.40.20.10">
    <property type="entry name" value="Severin"/>
    <property type="match status" value="1"/>
</dbReference>
<feature type="compositionally biased region" description="Basic and acidic residues" evidence="1">
    <location>
        <begin position="293"/>
        <end position="310"/>
    </location>
</feature>
<feature type="region of interest" description="Disordered" evidence="1">
    <location>
        <begin position="222"/>
        <end position="409"/>
    </location>
</feature>
<feature type="compositionally biased region" description="Low complexity" evidence="1">
    <location>
        <begin position="474"/>
        <end position="487"/>
    </location>
</feature>
<feature type="compositionally biased region" description="Basic and acidic residues" evidence="1">
    <location>
        <begin position="565"/>
        <end position="575"/>
    </location>
</feature>
<organism evidence="2 3">
    <name type="scientific">Didymella pomorum</name>
    <dbReference type="NCBI Taxonomy" id="749634"/>
    <lineage>
        <taxon>Eukaryota</taxon>
        <taxon>Fungi</taxon>
        <taxon>Dikarya</taxon>
        <taxon>Ascomycota</taxon>
        <taxon>Pezizomycotina</taxon>
        <taxon>Dothideomycetes</taxon>
        <taxon>Pleosporomycetidae</taxon>
        <taxon>Pleosporales</taxon>
        <taxon>Pleosporineae</taxon>
        <taxon>Didymellaceae</taxon>
        <taxon>Didymella</taxon>
    </lineage>
</organism>
<feature type="region of interest" description="Disordered" evidence="1">
    <location>
        <begin position="963"/>
        <end position="1068"/>
    </location>
</feature>
<evidence type="ECO:0000256" key="1">
    <source>
        <dbReference type="SAM" id="MobiDB-lite"/>
    </source>
</evidence>
<gene>
    <name evidence="2" type="ORF">N0V91_007157</name>
</gene>
<dbReference type="AlphaFoldDB" id="A0A9W9D576"/>
<feature type="compositionally biased region" description="Polar residues" evidence="1">
    <location>
        <begin position="846"/>
        <end position="855"/>
    </location>
</feature>
<name>A0A9W9D576_9PLEO</name>
<dbReference type="OrthoDB" id="74412at2759"/>
<keyword evidence="3" id="KW-1185">Reference proteome</keyword>
<feature type="compositionally biased region" description="Polar residues" evidence="1">
    <location>
        <begin position="548"/>
        <end position="563"/>
    </location>
</feature>
<feature type="compositionally biased region" description="Basic and acidic residues" evidence="1">
    <location>
        <begin position="1012"/>
        <end position="1041"/>
    </location>
</feature>
<feature type="region of interest" description="Disordered" evidence="1">
    <location>
        <begin position="421"/>
        <end position="700"/>
    </location>
</feature>
<protein>
    <recommendedName>
        <fullName evidence="4">ADF-H domain-containing protein</fullName>
    </recommendedName>
</protein>
<sequence length="1193" mass="130525">MSLNGLDDVAVTQAYQNALAEAGGWFLLKYTARDAVDVLTKGTGGAQEARAAVAQYEDKSPLYGLLLYRRRKVLVKYVPEGTSRLLQARVAVHFITVSEKFTPHDIVLSISTPEELSDAALTSACSLHTAAPSSSSSSGSSARHQKLSWIREESEGPGQAGGDDNAALQRPPTSSSTIPTILEPSTSNEEASLRSGSVVSQNTEQVPIVLDEKVVEARPIPDAKPAPEISHVTIEKITQGPKTPEADDLSDFRETLTSYDKLFEGGPEPRASSQTTRPDYNELYEHYYAQYTKPKEKLGPRPRASQEGRRPSTSGSGSQVGSRTKSSLPSGLRSANRKAAESKKPKHLKDPASEPTLTNPIPLPPPPPSPIPETPISPISVTFSLKSPASVRSMPVSYSSGYRSNGNSQERTRLMKALEMRKKQLKAQQERQSKMAEETTEVSKAKDENAETNTLLDYRSSIANAPDSASKPIEAAAESDVATSAAADSEEDATSRSKEQFEDRKISLDENTTSTLAVDSSGMVYTSTQAENDDLNSAVSVSSPVSAQTQGSSVAPSTRPSSLSEDDHNNMDDAQKAVNIPEHTTWDTLDEQQSVDSSPTVVPESRTPVPSLDMQIPSQLPTPPEDAPLESDEIQTSKRESTTTLMPFNSEDQSRRSNRESTVYMPPDEDTQHNDNQSRRRNRESMILPPSKRETWYQSKEKRRALLDPIQVSADNSEAEYLSDDSFMEELRSAEVRQAKPMSVSKSPIMPFFPRQPSEPKISSPPKRAVSTSFNTATRTSPEPLTRKSSGPWITSAKSEEMGPPPKMNSVKVSGGIAQRIKALAEKSKRDSQASLSPYDPPRSRPGSSLAQRKSNFFAATPIERSPDGTPVLQPAGSPSYLSLSNQTTPDKKPALQPSPMTTESTVYNVQQGQQAETVQVTARIVQDDRTKQPTLAMPTESTPLDLHQSPLIIDHQKPVFVPQSPTRVKTAPPAAMEPASPRAPSSAHSRDHGPALPRSSSESSWRSFGRRMSETKSIHSVHDGDDEKREDKKGKKESRTTKMFKRMSSSMSTMPWKNSQSSLALPEQDMRSTSLASLREPPPPVEVGDLNVQFPDTLLWKRRFVEIDTTGNLVMGPSISNPKGITKRYHLTEFKAPYRPDQDLQELPNSVVMDFIDGRTLQCACETSTSQAHVLQILREAHDAWIAHGQAS</sequence>
<dbReference type="EMBL" id="JAPEVA010000060">
    <property type="protein sequence ID" value="KAJ4402618.1"/>
    <property type="molecule type" value="Genomic_DNA"/>
</dbReference>
<feature type="compositionally biased region" description="Polar residues" evidence="1">
    <location>
        <begin position="899"/>
        <end position="914"/>
    </location>
</feature>
<feature type="compositionally biased region" description="Polar residues" evidence="1">
    <location>
        <begin position="642"/>
        <end position="651"/>
    </location>
</feature>
<feature type="compositionally biased region" description="Polar residues" evidence="1">
    <location>
        <begin position="171"/>
        <end position="201"/>
    </location>
</feature>
<evidence type="ECO:0000313" key="2">
    <source>
        <dbReference type="EMBL" id="KAJ4402618.1"/>
    </source>
</evidence>
<proteinExistence type="predicted"/>
<feature type="compositionally biased region" description="Polar residues" evidence="1">
    <location>
        <begin position="591"/>
        <end position="600"/>
    </location>
</feature>
<feature type="compositionally biased region" description="Basic and acidic residues" evidence="1">
    <location>
        <begin position="338"/>
        <end position="352"/>
    </location>
</feature>
<feature type="compositionally biased region" description="Polar residues" evidence="1">
    <location>
        <begin position="770"/>
        <end position="797"/>
    </location>
</feature>
<dbReference type="SUPFAM" id="SSF55753">
    <property type="entry name" value="Actin depolymerizing proteins"/>
    <property type="match status" value="1"/>
</dbReference>
<feature type="compositionally biased region" description="Polar residues" evidence="1">
    <location>
        <begin position="311"/>
        <end position="329"/>
    </location>
</feature>
<feature type="compositionally biased region" description="Basic and acidic residues" evidence="1">
    <location>
        <begin position="421"/>
        <end position="449"/>
    </location>
</feature>
<feature type="region of interest" description="Disordered" evidence="1">
    <location>
        <begin position="738"/>
        <end position="914"/>
    </location>
</feature>
<evidence type="ECO:0008006" key="4">
    <source>
        <dbReference type="Google" id="ProtNLM"/>
    </source>
</evidence>
<feature type="compositionally biased region" description="Low complexity" evidence="1">
    <location>
        <begin position="999"/>
        <end position="1008"/>
    </location>
</feature>
<feature type="compositionally biased region" description="Basic and acidic residues" evidence="1">
    <location>
        <begin position="823"/>
        <end position="832"/>
    </location>
</feature>
<dbReference type="InterPro" id="IPR029006">
    <property type="entry name" value="ADF-H/Gelsolin-like_dom_sf"/>
</dbReference>
<comment type="caution">
    <text evidence="2">The sequence shown here is derived from an EMBL/GenBank/DDBJ whole genome shotgun (WGS) entry which is preliminary data.</text>
</comment>